<sequence length="128" mass="13759">MDGPENVTPDQRAKRSGEDEGSGRTWKLSGERPNRADAAARDPPLQNETPTRLPGPSASRIALGTPYTPSDYYGDAMGRATGRLDGEDNGLTPHQDPAKRETTFSAMMERAGLMKRDLAVGTDNSSLV</sequence>
<organism evidence="2 3">
    <name type="scientific">Hortaea werneckii</name>
    <name type="common">Black yeast</name>
    <name type="synonym">Cladosporium werneckii</name>
    <dbReference type="NCBI Taxonomy" id="91943"/>
    <lineage>
        <taxon>Eukaryota</taxon>
        <taxon>Fungi</taxon>
        <taxon>Dikarya</taxon>
        <taxon>Ascomycota</taxon>
        <taxon>Pezizomycotina</taxon>
        <taxon>Dothideomycetes</taxon>
        <taxon>Dothideomycetidae</taxon>
        <taxon>Mycosphaerellales</taxon>
        <taxon>Teratosphaeriaceae</taxon>
        <taxon>Hortaea</taxon>
    </lineage>
</organism>
<evidence type="ECO:0000313" key="2">
    <source>
        <dbReference type="EMBL" id="RMY73985.1"/>
    </source>
</evidence>
<comment type="caution">
    <text evidence="2">The sequence shown here is derived from an EMBL/GenBank/DDBJ whole genome shotgun (WGS) entry which is preliminary data.</text>
</comment>
<reference evidence="2 3" key="1">
    <citation type="journal article" date="2018" name="BMC Genomics">
        <title>Genomic evidence for intraspecific hybridization in a clonal and extremely halotolerant yeast.</title>
        <authorList>
            <person name="Gostincar C."/>
            <person name="Stajich J.E."/>
            <person name="Zupancic J."/>
            <person name="Zalar P."/>
            <person name="Gunde-Cimerman N."/>
        </authorList>
    </citation>
    <scope>NUCLEOTIDE SEQUENCE [LARGE SCALE GENOMIC DNA]</scope>
    <source>
        <strain evidence="2 3">EXF-10513</strain>
    </source>
</reference>
<feature type="region of interest" description="Disordered" evidence="1">
    <location>
        <begin position="1"/>
        <end position="101"/>
    </location>
</feature>
<gene>
    <name evidence="2" type="ORF">D0864_10108</name>
</gene>
<name>A0A3M7EBH1_HORWE</name>
<dbReference type="AlphaFoldDB" id="A0A3M7EBH1"/>
<feature type="compositionally biased region" description="Basic and acidic residues" evidence="1">
    <location>
        <begin position="11"/>
        <end position="22"/>
    </location>
</feature>
<proteinExistence type="predicted"/>
<accession>A0A3M7EBH1</accession>
<dbReference type="Proteomes" id="UP000269539">
    <property type="component" value="Unassembled WGS sequence"/>
</dbReference>
<evidence type="ECO:0000256" key="1">
    <source>
        <dbReference type="SAM" id="MobiDB-lite"/>
    </source>
</evidence>
<dbReference type="EMBL" id="QWIO01001330">
    <property type="protein sequence ID" value="RMY73985.1"/>
    <property type="molecule type" value="Genomic_DNA"/>
</dbReference>
<evidence type="ECO:0000313" key="3">
    <source>
        <dbReference type="Proteomes" id="UP000269539"/>
    </source>
</evidence>
<feature type="compositionally biased region" description="Basic and acidic residues" evidence="1">
    <location>
        <begin position="29"/>
        <end position="40"/>
    </location>
</feature>
<protein>
    <submittedName>
        <fullName evidence="2">Uncharacterized protein</fullName>
    </submittedName>
</protein>